<dbReference type="InterPro" id="IPR004864">
    <property type="entry name" value="LEA_2"/>
</dbReference>
<evidence type="ECO:0000256" key="1">
    <source>
        <dbReference type="ARBA" id="ARBA00004167"/>
    </source>
</evidence>
<accession>A0AAQ3Q9P4</accession>
<protein>
    <recommendedName>
        <fullName evidence="6">Late embryogenesis abundant protein LEA-2 subgroup domain-containing protein</fullName>
    </recommendedName>
</protein>
<sequence length="212" mass="23891">MSEKKDSCHIHGTCKRHKLYRRLFAAFLLLLILVALVILIIWLVLRPTKPKYYLQDASVAHLNLSYAGLLTSVIQVTISSRNPNDRIGIYYDRLVTYAQYQGQQITASTLLPTGYQGHNDVTVWSPYLYGAAVPLAPYLADAISQDLHAGYLLLYVRVDGQLRWKVGTWTSGTYHIHVKCPAFLALDSGKPKDGDGSYYFRFQQMSACSVDV</sequence>
<evidence type="ECO:0000313" key="8">
    <source>
        <dbReference type="Proteomes" id="UP001327560"/>
    </source>
</evidence>
<proteinExistence type="predicted"/>
<name>A0AAQ3Q9P4_9LILI</name>
<evidence type="ECO:0000256" key="3">
    <source>
        <dbReference type="ARBA" id="ARBA00022989"/>
    </source>
</evidence>
<organism evidence="7 8">
    <name type="scientific">Canna indica</name>
    <name type="common">Indian-shot</name>
    <dbReference type="NCBI Taxonomy" id="4628"/>
    <lineage>
        <taxon>Eukaryota</taxon>
        <taxon>Viridiplantae</taxon>
        <taxon>Streptophyta</taxon>
        <taxon>Embryophyta</taxon>
        <taxon>Tracheophyta</taxon>
        <taxon>Spermatophyta</taxon>
        <taxon>Magnoliopsida</taxon>
        <taxon>Liliopsida</taxon>
        <taxon>Zingiberales</taxon>
        <taxon>Cannaceae</taxon>
        <taxon>Canna</taxon>
    </lineage>
</organism>
<reference evidence="7 8" key="1">
    <citation type="submission" date="2023-10" db="EMBL/GenBank/DDBJ databases">
        <title>Chromosome-scale genome assembly provides insights into flower coloration mechanisms of Canna indica.</title>
        <authorList>
            <person name="Li C."/>
        </authorList>
    </citation>
    <scope>NUCLEOTIDE SEQUENCE [LARGE SCALE GENOMIC DNA]</scope>
    <source>
        <tissue evidence="7">Flower</tissue>
    </source>
</reference>
<dbReference type="InterPro" id="IPR044839">
    <property type="entry name" value="NDR1-like"/>
</dbReference>
<feature type="domain" description="Late embryogenesis abundant protein LEA-2 subgroup" evidence="6">
    <location>
        <begin position="77"/>
        <end position="180"/>
    </location>
</feature>
<keyword evidence="8" id="KW-1185">Reference proteome</keyword>
<dbReference type="GO" id="GO:0005886">
    <property type="term" value="C:plasma membrane"/>
    <property type="evidence" value="ECO:0007669"/>
    <property type="project" value="TreeGrafter"/>
</dbReference>
<dbReference type="PANTHER" id="PTHR31415:SF7">
    <property type="entry name" value="OS08G0102700 PROTEIN"/>
    <property type="match status" value="1"/>
</dbReference>
<dbReference type="Proteomes" id="UP001327560">
    <property type="component" value="Chromosome 4"/>
</dbReference>
<evidence type="ECO:0000259" key="6">
    <source>
        <dbReference type="Pfam" id="PF03168"/>
    </source>
</evidence>
<keyword evidence="2 5" id="KW-0812">Transmembrane</keyword>
<dbReference type="GO" id="GO:0098542">
    <property type="term" value="P:defense response to other organism"/>
    <property type="evidence" value="ECO:0007669"/>
    <property type="project" value="InterPro"/>
</dbReference>
<evidence type="ECO:0000256" key="5">
    <source>
        <dbReference type="SAM" id="Phobius"/>
    </source>
</evidence>
<dbReference type="PANTHER" id="PTHR31415">
    <property type="entry name" value="OS05G0367900 PROTEIN"/>
    <property type="match status" value="1"/>
</dbReference>
<evidence type="ECO:0000256" key="2">
    <source>
        <dbReference type="ARBA" id="ARBA00022692"/>
    </source>
</evidence>
<dbReference type="EMBL" id="CP136893">
    <property type="protein sequence ID" value="WOL04521.1"/>
    <property type="molecule type" value="Genomic_DNA"/>
</dbReference>
<comment type="subcellular location">
    <subcellularLocation>
        <location evidence="1">Membrane</location>
        <topology evidence="1">Single-pass membrane protein</topology>
    </subcellularLocation>
</comment>
<keyword evidence="4 5" id="KW-0472">Membrane</keyword>
<gene>
    <name evidence="7" type="ORF">Cni_G13242</name>
</gene>
<evidence type="ECO:0000313" key="7">
    <source>
        <dbReference type="EMBL" id="WOL04521.1"/>
    </source>
</evidence>
<dbReference type="GO" id="GO:0009506">
    <property type="term" value="C:plasmodesma"/>
    <property type="evidence" value="ECO:0007669"/>
    <property type="project" value="TreeGrafter"/>
</dbReference>
<dbReference type="Pfam" id="PF03168">
    <property type="entry name" value="LEA_2"/>
    <property type="match status" value="1"/>
</dbReference>
<evidence type="ECO:0000256" key="4">
    <source>
        <dbReference type="ARBA" id="ARBA00023136"/>
    </source>
</evidence>
<feature type="transmembrane region" description="Helical" evidence="5">
    <location>
        <begin position="23"/>
        <end position="45"/>
    </location>
</feature>
<dbReference type="AlphaFoldDB" id="A0AAQ3Q9P4"/>
<keyword evidence="3 5" id="KW-1133">Transmembrane helix</keyword>